<dbReference type="PROSITE" id="PS50048">
    <property type="entry name" value="ZN2_CY6_FUNGAL_2"/>
    <property type="match status" value="1"/>
</dbReference>
<dbReference type="InterPro" id="IPR001138">
    <property type="entry name" value="Zn2Cys6_DnaBD"/>
</dbReference>
<dbReference type="InterPro" id="IPR036864">
    <property type="entry name" value="Zn2-C6_fun-type_DNA-bd_sf"/>
</dbReference>
<dbReference type="CDD" id="cd00067">
    <property type="entry name" value="GAL4"/>
    <property type="match status" value="1"/>
</dbReference>
<sequence>MSSLGDLESVEKVSPTPRKRKLRKGTQSCWECKRRKTRCFYAAPAESTCLGCRSRNIKCISQEFEEDLLAAGPEAMTEPARKRTNASAARPVQRRGERTLKIAPVSWEALPLYGPSSETASVMLEPYQETYFALAEVWPATCDLSLAYSAAFKNSYMLRGPFFSPYSKSCYQNELSPQEVLQLPPTGSHPVLFARKLLLLSDLFQQVPSETCEDAAHLHGMAMQILDRVAALVTTNDELISSVEGIECVALEIDGTASTRAAVIAQVR</sequence>
<dbReference type="PANTHER" id="PTHR47840:SF1">
    <property type="entry name" value="ZN(II)2CYS6 TRANSCRIPTION FACTOR (EUROFUNG)"/>
    <property type="match status" value="1"/>
</dbReference>
<keyword evidence="1" id="KW-0805">Transcription regulation</keyword>
<gene>
    <name evidence="5" type="ORF">BU23DRAFT_597767</name>
</gene>
<name>A0A6A5VDD4_9PLEO</name>
<dbReference type="AlphaFoldDB" id="A0A6A5VDD4"/>
<evidence type="ECO:0000313" key="6">
    <source>
        <dbReference type="Proteomes" id="UP000800036"/>
    </source>
</evidence>
<feature type="domain" description="Zn(2)-C6 fungal-type" evidence="4">
    <location>
        <begin position="28"/>
        <end position="61"/>
    </location>
</feature>
<dbReference type="OrthoDB" id="5392779at2759"/>
<dbReference type="Proteomes" id="UP000800036">
    <property type="component" value="Unassembled WGS sequence"/>
</dbReference>
<dbReference type="SMART" id="SM00066">
    <property type="entry name" value="GAL4"/>
    <property type="match status" value="1"/>
</dbReference>
<dbReference type="PANTHER" id="PTHR47840">
    <property type="entry name" value="ZN(II)2CYS6 TRANSCRIPTION FACTOR (EUROFUNG)-RELATED"/>
    <property type="match status" value="1"/>
</dbReference>
<evidence type="ECO:0000259" key="4">
    <source>
        <dbReference type="PROSITE" id="PS50048"/>
    </source>
</evidence>
<dbReference type="EMBL" id="ML976671">
    <property type="protein sequence ID" value="KAF1975164.1"/>
    <property type="molecule type" value="Genomic_DNA"/>
</dbReference>
<organism evidence="5 6">
    <name type="scientific">Bimuria novae-zelandiae CBS 107.79</name>
    <dbReference type="NCBI Taxonomy" id="1447943"/>
    <lineage>
        <taxon>Eukaryota</taxon>
        <taxon>Fungi</taxon>
        <taxon>Dikarya</taxon>
        <taxon>Ascomycota</taxon>
        <taxon>Pezizomycotina</taxon>
        <taxon>Dothideomycetes</taxon>
        <taxon>Pleosporomycetidae</taxon>
        <taxon>Pleosporales</taxon>
        <taxon>Massarineae</taxon>
        <taxon>Didymosphaeriaceae</taxon>
        <taxon>Bimuria</taxon>
    </lineage>
</organism>
<dbReference type="SUPFAM" id="SSF57701">
    <property type="entry name" value="Zn2/Cys6 DNA-binding domain"/>
    <property type="match status" value="1"/>
</dbReference>
<proteinExistence type="predicted"/>
<protein>
    <recommendedName>
        <fullName evidence="4">Zn(2)-C6 fungal-type domain-containing protein</fullName>
    </recommendedName>
</protein>
<dbReference type="Pfam" id="PF00172">
    <property type="entry name" value="Zn_clus"/>
    <property type="match status" value="1"/>
</dbReference>
<keyword evidence="6" id="KW-1185">Reference proteome</keyword>
<dbReference type="PROSITE" id="PS00463">
    <property type="entry name" value="ZN2_CY6_FUNGAL_1"/>
    <property type="match status" value="1"/>
</dbReference>
<accession>A0A6A5VDD4</accession>
<evidence type="ECO:0000256" key="3">
    <source>
        <dbReference type="ARBA" id="ARBA00023242"/>
    </source>
</evidence>
<keyword evidence="2" id="KW-0804">Transcription</keyword>
<dbReference type="Gene3D" id="4.10.240.10">
    <property type="entry name" value="Zn(2)-C6 fungal-type DNA-binding domain"/>
    <property type="match status" value="1"/>
</dbReference>
<evidence type="ECO:0000256" key="1">
    <source>
        <dbReference type="ARBA" id="ARBA00023015"/>
    </source>
</evidence>
<evidence type="ECO:0000313" key="5">
    <source>
        <dbReference type="EMBL" id="KAF1975164.1"/>
    </source>
</evidence>
<dbReference type="GO" id="GO:0000981">
    <property type="term" value="F:DNA-binding transcription factor activity, RNA polymerase II-specific"/>
    <property type="evidence" value="ECO:0007669"/>
    <property type="project" value="InterPro"/>
</dbReference>
<dbReference type="GO" id="GO:0008270">
    <property type="term" value="F:zinc ion binding"/>
    <property type="evidence" value="ECO:0007669"/>
    <property type="project" value="InterPro"/>
</dbReference>
<reference evidence="5" key="1">
    <citation type="journal article" date="2020" name="Stud. Mycol.">
        <title>101 Dothideomycetes genomes: a test case for predicting lifestyles and emergence of pathogens.</title>
        <authorList>
            <person name="Haridas S."/>
            <person name="Albert R."/>
            <person name="Binder M."/>
            <person name="Bloem J."/>
            <person name="Labutti K."/>
            <person name="Salamov A."/>
            <person name="Andreopoulos B."/>
            <person name="Baker S."/>
            <person name="Barry K."/>
            <person name="Bills G."/>
            <person name="Bluhm B."/>
            <person name="Cannon C."/>
            <person name="Castanera R."/>
            <person name="Culley D."/>
            <person name="Daum C."/>
            <person name="Ezra D."/>
            <person name="Gonzalez J."/>
            <person name="Henrissat B."/>
            <person name="Kuo A."/>
            <person name="Liang C."/>
            <person name="Lipzen A."/>
            <person name="Lutzoni F."/>
            <person name="Magnuson J."/>
            <person name="Mondo S."/>
            <person name="Nolan M."/>
            <person name="Ohm R."/>
            <person name="Pangilinan J."/>
            <person name="Park H.-J."/>
            <person name="Ramirez L."/>
            <person name="Alfaro M."/>
            <person name="Sun H."/>
            <person name="Tritt A."/>
            <person name="Yoshinaga Y."/>
            <person name="Zwiers L.-H."/>
            <person name="Turgeon B."/>
            <person name="Goodwin S."/>
            <person name="Spatafora J."/>
            <person name="Crous P."/>
            <person name="Grigoriev I."/>
        </authorList>
    </citation>
    <scope>NUCLEOTIDE SEQUENCE</scope>
    <source>
        <strain evidence="5">CBS 107.79</strain>
    </source>
</reference>
<keyword evidence="3" id="KW-0539">Nucleus</keyword>
<evidence type="ECO:0000256" key="2">
    <source>
        <dbReference type="ARBA" id="ARBA00023163"/>
    </source>
</evidence>